<feature type="signal peptide" evidence="1">
    <location>
        <begin position="1"/>
        <end position="23"/>
    </location>
</feature>
<dbReference type="Proteomes" id="UP000246483">
    <property type="component" value="Unassembled WGS sequence"/>
</dbReference>
<organism evidence="2 3">
    <name type="scientific">Melaminivora alkalimesophila</name>
    <dbReference type="NCBI Taxonomy" id="1165852"/>
    <lineage>
        <taxon>Bacteria</taxon>
        <taxon>Pseudomonadati</taxon>
        <taxon>Pseudomonadota</taxon>
        <taxon>Betaproteobacteria</taxon>
        <taxon>Burkholderiales</taxon>
        <taxon>Comamonadaceae</taxon>
        <taxon>Melaminivora</taxon>
    </lineage>
</organism>
<sequence length="66" mass="7413">MKKHAKFLAALISGLGATATVFAAPHFQRSHTTDLARMRGDVERVGATMRSVMKREHERQIAKKQH</sequence>
<evidence type="ECO:0000256" key="1">
    <source>
        <dbReference type="SAM" id="SignalP"/>
    </source>
</evidence>
<evidence type="ECO:0000313" key="2">
    <source>
        <dbReference type="EMBL" id="PWW46782.1"/>
    </source>
</evidence>
<comment type="caution">
    <text evidence="2">The sequence shown here is derived from an EMBL/GenBank/DDBJ whole genome shotgun (WGS) entry which is preliminary data.</text>
</comment>
<dbReference type="EMBL" id="QGUB01000003">
    <property type="protein sequence ID" value="PWW46782.1"/>
    <property type="molecule type" value="Genomic_DNA"/>
</dbReference>
<evidence type="ECO:0000313" key="3">
    <source>
        <dbReference type="Proteomes" id="UP000246483"/>
    </source>
</evidence>
<keyword evidence="1" id="KW-0732">Signal</keyword>
<dbReference type="RefSeq" id="WP_019373447.1">
    <property type="nucleotide sequence ID" value="NZ_ALEE01000271.1"/>
</dbReference>
<feature type="chain" id="PRO_5016410755" evidence="1">
    <location>
        <begin position="24"/>
        <end position="66"/>
    </location>
</feature>
<dbReference type="AlphaFoldDB" id="A0A317RBB3"/>
<protein>
    <submittedName>
        <fullName evidence="2">Uncharacterized protein</fullName>
    </submittedName>
</protein>
<keyword evidence="3" id="KW-1185">Reference proteome</keyword>
<proteinExistence type="predicted"/>
<name>A0A317RBB3_9BURK</name>
<accession>A0A317RBB3</accession>
<reference evidence="2 3" key="1">
    <citation type="submission" date="2018-05" db="EMBL/GenBank/DDBJ databases">
        <title>Genomic Encyclopedia of Type Strains, Phase IV (KMG-IV): sequencing the most valuable type-strain genomes for metagenomic binning, comparative biology and taxonomic classification.</title>
        <authorList>
            <person name="Goeker M."/>
        </authorList>
    </citation>
    <scope>NUCLEOTIDE SEQUENCE [LARGE SCALE GENOMIC DNA]</scope>
    <source>
        <strain evidence="2 3">DSM 26006</strain>
    </source>
</reference>
<gene>
    <name evidence="2" type="ORF">DFR36_10357</name>
</gene>